<feature type="transmembrane region" description="Helical" evidence="1">
    <location>
        <begin position="293"/>
        <end position="313"/>
    </location>
</feature>
<dbReference type="EMBL" id="SDGZ01000016">
    <property type="protein sequence ID" value="TYC48783.1"/>
    <property type="molecule type" value="Genomic_DNA"/>
</dbReference>
<feature type="transmembrane region" description="Helical" evidence="1">
    <location>
        <begin position="12"/>
        <end position="30"/>
    </location>
</feature>
<name>A0A6C2C5J5_9LACO</name>
<protein>
    <recommendedName>
        <fullName evidence="4">DUF2029 domain-containing protein</fullName>
    </recommendedName>
</protein>
<proteinExistence type="predicted"/>
<dbReference type="AlphaFoldDB" id="A0A6C2C5J5"/>
<feature type="transmembrane region" description="Helical" evidence="1">
    <location>
        <begin position="367"/>
        <end position="385"/>
    </location>
</feature>
<keyword evidence="1" id="KW-1133">Transmembrane helix</keyword>
<dbReference type="Proteomes" id="UP000371977">
    <property type="component" value="Unassembled WGS sequence"/>
</dbReference>
<comment type="caution">
    <text evidence="2">The sequence shown here is derived from an EMBL/GenBank/DDBJ whole genome shotgun (WGS) entry which is preliminary data.</text>
</comment>
<evidence type="ECO:0008006" key="4">
    <source>
        <dbReference type="Google" id="ProtNLM"/>
    </source>
</evidence>
<dbReference type="OrthoDB" id="2145741at2"/>
<accession>A0A6C2C5J5</accession>
<gene>
    <name evidence="2" type="ORF">ESZ50_07855</name>
</gene>
<organism evidence="2 3">
    <name type="scientific">Weissella muntiaci</name>
    <dbReference type="NCBI Taxonomy" id="2508881"/>
    <lineage>
        <taxon>Bacteria</taxon>
        <taxon>Bacillati</taxon>
        <taxon>Bacillota</taxon>
        <taxon>Bacilli</taxon>
        <taxon>Lactobacillales</taxon>
        <taxon>Lactobacillaceae</taxon>
        <taxon>Weissella</taxon>
    </lineage>
</organism>
<feature type="transmembrane region" description="Helical" evidence="1">
    <location>
        <begin position="50"/>
        <end position="73"/>
    </location>
</feature>
<feature type="transmembrane region" description="Helical" evidence="1">
    <location>
        <begin position="224"/>
        <end position="248"/>
    </location>
</feature>
<reference evidence="2 3" key="1">
    <citation type="submission" date="2019-01" db="EMBL/GenBank/DDBJ databases">
        <title>Weissella sp. nov., a novel lactic acid bacterium isolated from animal feces.</title>
        <authorList>
            <person name="Wang L.-T."/>
        </authorList>
    </citation>
    <scope>NUCLEOTIDE SEQUENCE [LARGE SCALE GENOMIC DNA]</scope>
    <source>
        <strain evidence="2 3">8H-2</strain>
    </source>
</reference>
<feature type="transmembrane region" description="Helical" evidence="1">
    <location>
        <begin position="391"/>
        <end position="407"/>
    </location>
</feature>
<keyword evidence="3" id="KW-1185">Reference proteome</keyword>
<evidence type="ECO:0000313" key="3">
    <source>
        <dbReference type="Proteomes" id="UP000371977"/>
    </source>
</evidence>
<sequence>MFQSPIKHRLSNKLMLYLIFLTIWLILFFSQLDLYPKHFTNDINLYQVSWWNYLNVHGFHGIASINSQLYSILDGHRHYADYTSIWYFIIVLFSKVGLFPHILSVAASIKYLGAIFTLSSSLFAYLIVKHFQKNDSNWNATLAASLIMFTPPFLGDILKTNLPDSSYISLILLSLLLFLKEKHILSWFLFGVAIYFKAMALYIAPLYIFYYLYTFKKSSIIDKLSPLFSFIGLVFASLPGYFAGLSLWESSFGTLLQRTSSTIGAGNGFLSIVDGKQPFVNFPAIVPDNVSNFQTISFLLMIILIFLTIFLLFQTNSIKNLTLSAIDLTIISPIIFWFFLPGQHENYFSLAAVFSFLAFSIMPIKKYFILFVSLNFLLWESFHFVPKALFNPYWFIIIMLYLVWELLSRSEVQSNGQLIV</sequence>
<keyword evidence="1" id="KW-0472">Membrane</keyword>
<evidence type="ECO:0000256" key="1">
    <source>
        <dbReference type="SAM" id="Phobius"/>
    </source>
</evidence>
<feature type="transmembrane region" description="Helical" evidence="1">
    <location>
        <begin position="109"/>
        <end position="128"/>
    </location>
</feature>
<feature type="transmembrane region" description="Helical" evidence="1">
    <location>
        <begin position="320"/>
        <end position="340"/>
    </location>
</feature>
<evidence type="ECO:0000313" key="2">
    <source>
        <dbReference type="EMBL" id="TYC48783.1"/>
    </source>
</evidence>
<feature type="transmembrane region" description="Helical" evidence="1">
    <location>
        <begin position="140"/>
        <end position="158"/>
    </location>
</feature>
<keyword evidence="1" id="KW-0812">Transmembrane</keyword>
<feature type="transmembrane region" description="Helical" evidence="1">
    <location>
        <begin position="184"/>
        <end position="212"/>
    </location>
</feature>
<feature type="transmembrane region" description="Helical" evidence="1">
    <location>
        <begin position="85"/>
        <end position="103"/>
    </location>
</feature>